<dbReference type="SMART" id="SM00388">
    <property type="entry name" value="HisKA"/>
    <property type="match status" value="1"/>
</dbReference>
<evidence type="ECO:0000256" key="1">
    <source>
        <dbReference type="ARBA" id="ARBA00000085"/>
    </source>
</evidence>
<evidence type="ECO:0000259" key="11">
    <source>
        <dbReference type="PROSITE" id="PS50110"/>
    </source>
</evidence>
<dbReference type="CDD" id="cd00075">
    <property type="entry name" value="HATPase"/>
    <property type="match status" value="1"/>
</dbReference>
<dbReference type="InterPro" id="IPR036890">
    <property type="entry name" value="HATPase_C_sf"/>
</dbReference>
<dbReference type="RefSeq" id="WP_348533779.1">
    <property type="nucleotide sequence ID" value="NZ_BSVA01000001.1"/>
</dbReference>
<keyword evidence="4 8" id="KW-0597">Phosphoprotein</keyword>
<dbReference type="EC" id="2.7.13.3" evidence="3"/>
<feature type="domain" description="Histidine kinase" evidence="10">
    <location>
        <begin position="28"/>
        <end position="241"/>
    </location>
</feature>
<feature type="domain" description="Response regulatory" evidence="11">
    <location>
        <begin position="248"/>
        <end position="362"/>
    </location>
</feature>
<dbReference type="PANTHER" id="PTHR43547:SF2">
    <property type="entry name" value="HYBRID SIGNAL TRANSDUCTION HISTIDINE KINASE C"/>
    <property type="match status" value="1"/>
</dbReference>
<dbReference type="PRINTS" id="PR00344">
    <property type="entry name" value="BCTRLSENSOR"/>
</dbReference>
<proteinExistence type="predicted"/>
<dbReference type="Gene3D" id="3.30.565.10">
    <property type="entry name" value="Histidine kinase-like ATPase, C-terminal domain"/>
    <property type="match status" value="1"/>
</dbReference>
<dbReference type="CDD" id="cd00082">
    <property type="entry name" value="HisKA"/>
    <property type="match status" value="1"/>
</dbReference>
<dbReference type="InterPro" id="IPR003594">
    <property type="entry name" value="HATPase_dom"/>
</dbReference>
<dbReference type="CDD" id="cd00383">
    <property type="entry name" value="trans_reg_C"/>
    <property type="match status" value="1"/>
</dbReference>
<dbReference type="SMART" id="SM00387">
    <property type="entry name" value="HATPase_c"/>
    <property type="match status" value="1"/>
</dbReference>
<organism evidence="13 14">
    <name type="scientific">Homoserinibacter gongjuensis</name>
    <dbReference type="NCBI Taxonomy" id="1162968"/>
    <lineage>
        <taxon>Bacteria</taxon>
        <taxon>Bacillati</taxon>
        <taxon>Actinomycetota</taxon>
        <taxon>Actinomycetes</taxon>
        <taxon>Micrococcales</taxon>
        <taxon>Microbacteriaceae</taxon>
        <taxon>Homoserinibacter</taxon>
    </lineage>
</organism>
<comment type="caution">
    <text evidence="13">The sequence shown here is derived from an EMBL/GenBank/DDBJ whole genome shotgun (WGS) entry which is preliminary data.</text>
</comment>
<evidence type="ECO:0000256" key="4">
    <source>
        <dbReference type="ARBA" id="ARBA00022553"/>
    </source>
</evidence>
<dbReference type="InterPro" id="IPR036097">
    <property type="entry name" value="HisK_dim/P_sf"/>
</dbReference>
<dbReference type="SMART" id="SM00448">
    <property type="entry name" value="REC"/>
    <property type="match status" value="1"/>
</dbReference>
<evidence type="ECO:0000256" key="9">
    <source>
        <dbReference type="PROSITE-ProRule" id="PRU01091"/>
    </source>
</evidence>
<dbReference type="SUPFAM" id="SSF47384">
    <property type="entry name" value="Homodimeric domain of signal transducing histidine kinase"/>
    <property type="match status" value="1"/>
</dbReference>
<feature type="domain" description="OmpR/PhoB-type" evidence="12">
    <location>
        <begin position="372"/>
        <end position="466"/>
    </location>
</feature>
<feature type="modified residue" description="4-aspartylphosphate" evidence="8">
    <location>
        <position position="297"/>
    </location>
</feature>
<dbReference type="PROSITE" id="PS50110">
    <property type="entry name" value="RESPONSE_REGULATORY"/>
    <property type="match status" value="1"/>
</dbReference>
<dbReference type="Pfam" id="PF00512">
    <property type="entry name" value="HisKA"/>
    <property type="match status" value="1"/>
</dbReference>
<comment type="subcellular location">
    <subcellularLocation>
        <location evidence="2">Cell membrane</location>
    </subcellularLocation>
</comment>
<dbReference type="EMBL" id="BSVA01000001">
    <property type="protein sequence ID" value="GMA89966.1"/>
    <property type="molecule type" value="Genomic_DNA"/>
</dbReference>
<dbReference type="Pfam" id="PF00072">
    <property type="entry name" value="Response_reg"/>
    <property type="match status" value="1"/>
</dbReference>
<comment type="catalytic activity">
    <reaction evidence="1">
        <text>ATP + protein L-histidine = ADP + protein N-phospho-L-histidine.</text>
        <dbReference type="EC" id="2.7.13.3"/>
    </reaction>
</comment>
<sequence>MSDLSHAFNGMLDRLQRSFDTQRRLLDDVSHELRTPITIVRGHLELLDADDPSDVANTRELAIDELDRMNVLVDDIALLVKTSRPDFLQLAPVDVAEFTEQVFAKARALSAEHEWRMESAPRVVAPLDATRITQAWLQLAENAVKYAPTGTPIELGSGLADSAHGEVLELWVRDHGPGIPPEKLDWIFGRFSRAEVGRGVAGSGLGLSIVAAIAAGHGGRAYAHNTEEAGARVVIALPFDGEGKRMPRILVAEDETRIASFVEKGLKAAGYEVATATDGVVALELARAGAFDLLLLDLGLPGLDGLEVLRRLRERANPIPVIILTAHDSASDTVAGFEGGANDYVSKPFRFDELLARVRVRLDDARALSTPSASLDCGRVRLDLRTRRIASDAGIFDLSAREYALAEEFMRNAEQVLSREQLLSRVWGLDFDPGSNVVDVYVRYLRRKIGAAHLETVRGMGYRFIGDPD</sequence>
<dbReference type="InterPro" id="IPR036388">
    <property type="entry name" value="WH-like_DNA-bd_sf"/>
</dbReference>
<dbReference type="Proteomes" id="UP001157069">
    <property type="component" value="Unassembled WGS sequence"/>
</dbReference>
<name>A0ABQ6JNW2_9MICO</name>
<evidence type="ECO:0000256" key="5">
    <source>
        <dbReference type="ARBA" id="ARBA00022777"/>
    </source>
</evidence>
<dbReference type="InterPro" id="IPR004358">
    <property type="entry name" value="Sig_transdc_His_kin-like_C"/>
</dbReference>
<keyword evidence="7 9" id="KW-0238">DNA-binding</keyword>
<dbReference type="PROSITE" id="PS50109">
    <property type="entry name" value="HIS_KIN"/>
    <property type="match status" value="1"/>
</dbReference>
<keyword evidence="14" id="KW-1185">Reference proteome</keyword>
<evidence type="ECO:0000256" key="3">
    <source>
        <dbReference type="ARBA" id="ARBA00012438"/>
    </source>
</evidence>
<dbReference type="InterPro" id="IPR001789">
    <property type="entry name" value="Sig_transdc_resp-reg_receiver"/>
</dbReference>
<dbReference type="PANTHER" id="PTHR43547">
    <property type="entry name" value="TWO-COMPONENT HISTIDINE KINASE"/>
    <property type="match status" value="1"/>
</dbReference>
<keyword evidence="5" id="KW-0808">Transferase</keyword>
<gene>
    <name evidence="13" type="ORF">GCM10025869_04950</name>
</gene>
<keyword evidence="5" id="KW-0418">Kinase</keyword>
<reference evidence="14" key="1">
    <citation type="journal article" date="2019" name="Int. J. Syst. Evol. Microbiol.">
        <title>The Global Catalogue of Microorganisms (GCM) 10K type strain sequencing project: providing services to taxonomists for standard genome sequencing and annotation.</title>
        <authorList>
            <consortium name="The Broad Institute Genomics Platform"/>
            <consortium name="The Broad Institute Genome Sequencing Center for Infectious Disease"/>
            <person name="Wu L."/>
            <person name="Ma J."/>
        </authorList>
    </citation>
    <scope>NUCLEOTIDE SEQUENCE [LARGE SCALE GENOMIC DNA]</scope>
    <source>
        <strain evidence="14">NBRC 108755</strain>
    </source>
</reference>
<dbReference type="SUPFAM" id="SSF55874">
    <property type="entry name" value="ATPase domain of HSP90 chaperone/DNA topoisomerase II/histidine kinase"/>
    <property type="match status" value="1"/>
</dbReference>
<evidence type="ECO:0000259" key="12">
    <source>
        <dbReference type="PROSITE" id="PS51755"/>
    </source>
</evidence>
<dbReference type="InterPro" id="IPR001867">
    <property type="entry name" value="OmpR/PhoB-type_DNA-bd"/>
</dbReference>
<dbReference type="Gene3D" id="1.10.10.10">
    <property type="entry name" value="Winged helix-like DNA-binding domain superfamily/Winged helix DNA-binding domain"/>
    <property type="match status" value="1"/>
</dbReference>
<feature type="DNA-binding region" description="OmpR/PhoB-type" evidence="9">
    <location>
        <begin position="372"/>
        <end position="466"/>
    </location>
</feature>
<accession>A0ABQ6JNW2</accession>
<keyword evidence="6" id="KW-0902">Two-component regulatory system</keyword>
<evidence type="ECO:0000313" key="14">
    <source>
        <dbReference type="Proteomes" id="UP001157069"/>
    </source>
</evidence>
<evidence type="ECO:0000256" key="2">
    <source>
        <dbReference type="ARBA" id="ARBA00004236"/>
    </source>
</evidence>
<evidence type="ECO:0000256" key="6">
    <source>
        <dbReference type="ARBA" id="ARBA00023012"/>
    </source>
</evidence>
<evidence type="ECO:0000313" key="13">
    <source>
        <dbReference type="EMBL" id="GMA89966.1"/>
    </source>
</evidence>
<dbReference type="Pfam" id="PF00486">
    <property type="entry name" value="Trans_reg_C"/>
    <property type="match status" value="1"/>
</dbReference>
<dbReference type="InterPro" id="IPR005467">
    <property type="entry name" value="His_kinase_dom"/>
</dbReference>
<dbReference type="InterPro" id="IPR003661">
    <property type="entry name" value="HisK_dim/P_dom"/>
</dbReference>
<evidence type="ECO:0000259" key="10">
    <source>
        <dbReference type="PROSITE" id="PS50109"/>
    </source>
</evidence>
<dbReference type="Gene3D" id="1.10.287.130">
    <property type="match status" value="1"/>
</dbReference>
<evidence type="ECO:0000256" key="7">
    <source>
        <dbReference type="ARBA" id="ARBA00023125"/>
    </source>
</evidence>
<dbReference type="Gene3D" id="3.40.50.2300">
    <property type="match status" value="1"/>
</dbReference>
<protein>
    <recommendedName>
        <fullName evidence="3">histidine kinase</fullName>
        <ecNumber evidence="3">2.7.13.3</ecNumber>
    </recommendedName>
</protein>
<dbReference type="Pfam" id="PF02518">
    <property type="entry name" value="HATPase_c"/>
    <property type="match status" value="1"/>
</dbReference>
<evidence type="ECO:0000256" key="8">
    <source>
        <dbReference type="PROSITE-ProRule" id="PRU00169"/>
    </source>
</evidence>
<dbReference type="InterPro" id="IPR011006">
    <property type="entry name" value="CheY-like_superfamily"/>
</dbReference>
<dbReference type="SMART" id="SM00862">
    <property type="entry name" value="Trans_reg_C"/>
    <property type="match status" value="1"/>
</dbReference>
<dbReference type="SUPFAM" id="SSF52172">
    <property type="entry name" value="CheY-like"/>
    <property type="match status" value="1"/>
</dbReference>
<dbReference type="PROSITE" id="PS51755">
    <property type="entry name" value="OMPR_PHOB"/>
    <property type="match status" value="1"/>
</dbReference>